<sequence length="129" mass="14379">MLEPTFMVGYAASVRRMTDGDGRARQVGVREVSRFSLRCVPGSLERLKHGWLVTPSQRKKYGCLRCTSGVVDGVAWTKWLMIDLRNSHVVSVFLGNPFLYKSLAKWSGYAAARGRLPDLSLSEMAALPM</sequence>
<name>A0A450Z593_9GAMM</name>
<gene>
    <name evidence="1" type="ORF">BECKTC1821E_GA0114239_11493</name>
</gene>
<organism evidence="1">
    <name type="scientific">Candidatus Kentrum sp. TC</name>
    <dbReference type="NCBI Taxonomy" id="2126339"/>
    <lineage>
        <taxon>Bacteria</taxon>
        <taxon>Pseudomonadati</taxon>
        <taxon>Pseudomonadota</taxon>
        <taxon>Gammaproteobacteria</taxon>
        <taxon>Candidatus Kentrum</taxon>
    </lineage>
</organism>
<dbReference type="EMBL" id="CAADFT010000149">
    <property type="protein sequence ID" value="VFK48967.1"/>
    <property type="molecule type" value="Genomic_DNA"/>
</dbReference>
<accession>A0A450Z593</accession>
<dbReference type="AlphaFoldDB" id="A0A450Z593"/>
<protein>
    <submittedName>
        <fullName evidence="1">Uncharacterized protein</fullName>
    </submittedName>
</protein>
<evidence type="ECO:0000313" key="1">
    <source>
        <dbReference type="EMBL" id="VFK48967.1"/>
    </source>
</evidence>
<proteinExistence type="predicted"/>
<reference evidence="1" key="1">
    <citation type="submission" date="2019-02" db="EMBL/GenBank/DDBJ databases">
        <authorList>
            <person name="Gruber-Vodicka R. H."/>
            <person name="Seah K. B. B."/>
        </authorList>
    </citation>
    <scope>NUCLEOTIDE SEQUENCE</scope>
    <source>
        <strain evidence="1">BECK_BZ125</strain>
    </source>
</reference>